<evidence type="ECO:0000259" key="15">
    <source>
        <dbReference type="SMART" id="SM00642"/>
    </source>
</evidence>
<dbReference type="SMART" id="SM00642">
    <property type="entry name" value="Aamy"/>
    <property type="match status" value="1"/>
</dbReference>
<dbReference type="Pfam" id="PF02806">
    <property type="entry name" value="Alpha-amylase_C"/>
    <property type="match status" value="1"/>
</dbReference>
<evidence type="ECO:0000256" key="13">
    <source>
        <dbReference type="RuleBase" id="RU361134"/>
    </source>
</evidence>
<comment type="catalytic activity">
    <reaction evidence="1 13">
        <text>Endohydrolysis of (1-&gt;4)-alpha-D-glucosidic linkages in polysaccharides containing three or more (1-&gt;4)-alpha-linked D-glucose units.</text>
        <dbReference type="EC" id="3.2.1.1"/>
    </reaction>
</comment>
<dbReference type="InterPro" id="IPR017853">
    <property type="entry name" value="GH"/>
</dbReference>
<keyword evidence="8" id="KW-0106">Calcium</keyword>
<dbReference type="AlphaFoldDB" id="A0A8B7ZUZ4"/>
<sequence length="473" mass="52733">MQCNVYSRYLGPHGFGGVQISPPNEHRAIWQPWRPWWERYQPVSYKLTSRSGNEQQLRNMIQRCNDAGVRIYADAVINHMARGDSGYGIAQSWYDVEVLSYPGVPYTSSHFGSPNGECRSDSGNVEDFTDISQIRNCRLEGLPDLDASHDDVKSRITAYMNRLIDMGVAGFRVDAAKFIWPHDLGEILAKLKNLNETFFPRGSRPFIFQEVTNKGVNGKMWGQEYVAYGRVTEFKYGLKLGQAFSNPGNLSNIEILIGSLDMLPDSLALVFVDNHDNQRGHGGGQGVITFKEPRQYKMCNVFMLAYPYGITRIMSSFDFNDTEAGPPSDMKGHTLTVTVNKNGACEEGWVCEHRWRSIKNMVGFRNIAAGQPLTNWWNNGNRQIAFGRGDKAFVVINNEDYPLLQTLKTGLPSGEYCNIILGDFDPSMGLCSGPTIHIDGSSNAFFRVGTGNDSTAAIHVGAKVSKSGTRYPS</sequence>
<dbReference type="InterPro" id="IPR013780">
    <property type="entry name" value="Glyco_hydro_b"/>
</dbReference>
<evidence type="ECO:0000313" key="16">
    <source>
        <dbReference type="Proteomes" id="UP000694845"/>
    </source>
</evidence>
<protein>
    <recommendedName>
        <fullName evidence="5 13">Alpha-amylase</fullName>
        <ecNumber evidence="5 13">3.2.1.1</ecNumber>
    </recommendedName>
</protein>
<keyword evidence="6" id="KW-0479">Metal-binding</keyword>
<comment type="cofactor">
    <cofactor evidence="2">
        <name>Ca(2+)</name>
        <dbReference type="ChEBI" id="CHEBI:29108"/>
    </cofactor>
</comment>
<dbReference type="GO" id="GO:0046872">
    <property type="term" value="F:metal ion binding"/>
    <property type="evidence" value="ECO:0007669"/>
    <property type="project" value="UniProtKB-KW"/>
</dbReference>
<keyword evidence="11 13" id="KW-0326">Glycosidase</keyword>
<dbReference type="GO" id="GO:0004556">
    <property type="term" value="F:alpha-amylase activity"/>
    <property type="evidence" value="ECO:0007669"/>
    <property type="project" value="UniProtKB-UniRule"/>
</dbReference>
<dbReference type="EC" id="3.2.1.1" evidence="5 13"/>
<dbReference type="PANTHER" id="PTHR43447">
    <property type="entry name" value="ALPHA-AMYLASE"/>
    <property type="match status" value="1"/>
</dbReference>
<dbReference type="SUPFAM" id="SSF51011">
    <property type="entry name" value="Glycosyl hydrolase domain"/>
    <property type="match status" value="1"/>
</dbReference>
<feature type="domain" description="Glycosyl hydrolase family 13 catalytic" evidence="15">
    <location>
        <begin position="4"/>
        <end position="365"/>
    </location>
</feature>
<evidence type="ECO:0000256" key="2">
    <source>
        <dbReference type="ARBA" id="ARBA00001913"/>
    </source>
</evidence>
<dbReference type="Proteomes" id="UP000694845">
    <property type="component" value="Unplaced"/>
</dbReference>
<dbReference type="InterPro" id="IPR006046">
    <property type="entry name" value="Alpha_amylase"/>
</dbReference>
<keyword evidence="16" id="KW-1185">Reference proteome</keyword>
<evidence type="ECO:0000256" key="5">
    <source>
        <dbReference type="ARBA" id="ARBA00012595"/>
    </source>
</evidence>
<evidence type="ECO:0000256" key="12">
    <source>
        <dbReference type="RuleBase" id="RU003615"/>
    </source>
</evidence>
<evidence type="ECO:0000256" key="4">
    <source>
        <dbReference type="ARBA" id="ARBA00008061"/>
    </source>
</evidence>
<evidence type="ECO:0000256" key="3">
    <source>
        <dbReference type="ARBA" id="ARBA00001923"/>
    </source>
</evidence>
<dbReference type="PRINTS" id="PR00110">
    <property type="entry name" value="ALPHAAMYLASE"/>
</dbReference>
<name>A0A8B7ZUZ4_ACAPL</name>
<evidence type="ECO:0000256" key="1">
    <source>
        <dbReference type="ARBA" id="ARBA00000548"/>
    </source>
</evidence>
<dbReference type="GO" id="GO:0005975">
    <property type="term" value="P:carbohydrate metabolic process"/>
    <property type="evidence" value="ECO:0007669"/>
    <property type="project" value="InterPro"/>
</dbReference>
<evidence type="ECO:0000256" key="7">
    <source>
        <dbReference type="ARBA" id="ARBA00022801"/>
    </source>
</evidence>
<dbReference type="CDD" id="cd11317">
    <property type="entry name" value="AmyAc_bac_euk_AmyA"/>
    <property type="match status" value="1"/>
</dbReference>
<evidence type="ECO:0000256" key="6">
    <source>
        <dbReference type="ARBA" id="ARBA00022723"/>
    </source>
</evidence>
<evidence type="ECO:0000313" key="17">
    <source>
        <dbReference type="RefSeq" id="XP_022108600.1"/>
    </source>
</evidence>
<dbReference type="InterPro" id="IPR031319">
    <property type="entry name" value="A-amylase_C"/>
</dbReference>
<evidence type="ECO:0000256" key="10">
    <source>
        <dbReference type="ARBA" id="ARBA00023277"/>
    </source>
</evidence>
<organism evidence="16 17">
    <name type="scientific">Acanthaster planci</name>
    <name type="common">Crown-of-thorns starfish</name>
    <dbReference type="NCBI Taxonomy" id="133434"/>
    <lineage>
        <taxon>Eukaryota</taxon>
        <taxon>Metazoa</taxon>
        <taxon>Echinodermata</taxon>
        <taxon>Eleutherozoa</taxon>
        <taxon>Asterozoa</taxon>
        <taxon>Asteroidea</taxon>
        <taxon>Valvatacea</taxon>
        <taxon>Valvatida</taxon>
        <taxon>Acanthasteridae</taxon>
        <taxon>Acanthaster</taxon>
    </lineage>
</organism>
<keyword evidence="10 13" id="KW-0119">Carbohydrate metabolism</keyword>
<evidence type="ECO:0000259" key="14">
    <source>
        <dbReference type="SMART" id="SM00632"/>
    </source>
</evidence>
<evidence type="ECO:0000256" key="11">
    <source>
        <dbReference type="ARBA" id="ARBA00023295"/>
    </source>
</evidence>
<dbReference type="Pfam" id="PF00128">
    <property type="entry name" value="Alpha-amylase"/>
    <property type="match status" value="1"/>
</dbReference>
<dbReference type="KEGG" id="aplc:110988927"/>
<dbReference type="RefSeq" id="XP_022108600.1">
    <property type="nucleotide sequence ID" value="XM_022252908.1"/>
</dbReference>
<dbReference type="Gene3D" id="2.60.40.1180">
    <property type="entry name" value="Golgi alpha-mannosidase II"/>
    <property type="match status" value="1"/>
</dbReference>
<proteinExistence type="inferred from homology"/>
<reference evidence="17" key="1">
    <citation type="submission" date="2025-08" db="UniProtKB">
        <authorList>
            <consortium name="RefSeq"/>
        </authorList>
    </citation>
    <scope>IDENTIFICATION</scope>
</reference>
<comment type="similarity">
    <text evidence="4 12">Belongs to the glycosyl hydrolase 13 family.</text>
</comment>
<dbReference type="InterPro" id="IPR006048">
    <property type="entry name" value="A-amylase/branching_C"/>
</dbReference>
<dbReference type="OrthoDB" id="550577at2759"/>
<gene>
    <name evidence="17" type="primary">LOC110988927</name>
</gene>
<evidence type="ECO:0000256" key="9">
    <source>
        <dbReference type="ARBA" id="ARBA00023214"/>
    </source>
</evidence>
<dbReference type="SUPFAM" id="SSF51445">
    <property type="entry name" value="(Trans)glycosidases"/>
    <property type="match status" value="1"/>
</dbReference>
<keyword evidence="9" id="KW-0868">Chloride</keyword>
<dbReference type="GeneID" id="110988927"/>
<keyword evidence="7 13" id="KW-0378">Hydrolase</keyword>
<evidence type="ECO:0000256" key="8">
    <source>
        <dbReference type="ARBA" id="ARBA00022837"/>
    </source>
</evidence>
<accession>A0A8B7ZUZ4</accession>
<feature type="domain" description="Alpha-amylase C-terminal" evidence="14">
    <location>
        <begin position="374"/>
        <end position="463"/>
    </location>
</feature>
<dbReference type="OMA" id="NACTINE"/>
<dbReference type="InterPro" id="IPR006047">
    <property type="entry name" value="GH13_cat_dom"/>
</dbReference>
<dbReference type="SMART" id="SM00632">
    <property type="entry name" value="Aamy_C"/>
    <property type="match status" value="1"/>
</dbReference>
<comment type="cofactor">
    <cofactor evidence="3">
        <name>chloride</name>
        <dbReference type="ChEBI" id="CHEBI:17996"/>
    </cofactor>
</comment>
<dbReference type="Gene3D" id="3.20.20.80">
    <property type="entry name" value="Glycosidases"/>
    <property type="match status" value="1"/>
</dbReference>